<comment type="caution">
    <text evidence="5">The sequence shown here is derived from an EMBL/GenBank/DDBJ whole genome shotgun (WGS) entry which is preliminary data.</text>
</comment>
<gene>
    <name evidence="5" type="ORF">EAH86_08675</name>
</gene>
<dbReference type="Gene3D" id="1.10.10.2840">
    <property type="entry name" value="PucR C-terminal helix-turn-helix domain"/>
    <property type="match status" value="1"/>
</dbReference>
<dbReference type="InterPro" id="IPR051448">
    <property type="entry name" value="CdaR-like_regulators"/>
</dbReference>
<feature type="domain" description="CdaR GGDEF-like" evidence="4">
    <location>
        <begin position="313"/>
        <end position="431"/>
    </location>
</feature>
<dbReference type="EMBL" id="RCZM01000003">
    <property type="protein sequence ID" value="TPG16860.1"/>
    <property type="molecule type" value="Genomic_DNA"/>
</dbReference>
<dbReference type="Pfam" id="PF13556">
    <property type="entry name" value="HTH_30"/>
    <property type="match status" value="1"/>
</dbReference>
<comment type="similarity">
    <text evidence="1">Belongs to the CdaR family.</text>
</comment>
<dbReference type="Pfam" id="PF17853">
    <property type="entry name" value="GGDEF_2"/>
    <property type="match status" value="1"/>
</dbReference>
<evidence type="ECO:0000313" key="5">
    <source>
        <dbReference type="EMBL" id="TPG16860.1"/>
    </source>
</evidence>
<accession>A0A502CWF2</accession>
<dbReference type="PANTHER" id="PTHR33744">
    <property type="entry name" value="CARBOHYDRATE DIACID REGULATOR"/>
    <property type="match status" value="1"/>
</dbReference>
<evidence type="ECO:0000259" key="2">
    <source>
        <dbReference type="Pfam" id="PF07905"/>
    </source>
</evidence>
<dbReference type="Proteomes" id="UP000317722">
    <property type="component" value="Unassembled WGS sequence"/>
</dbReference>
<organism evidence="5 6">
    <name type="scientific">Pedococcus bigeumensis</name>
    <dbReference type="NCBI Taxonomy" id="433644"/>
    <lineage>
        <taxon>Bacteria</taxon>
        <taxon>Bacillati</taxon>
        <taxon>Actinomycetota</taxon>
        <taxon>Actinomycetes</taxon>
        <taxon>Micrococcales</taxon>
        <taxon>Intrasporangiaceae</taxon>
        <taxon>Pedococcus</taxon>
    </lineage>
</organism>
<evidence type="ECO:0000259" key="4">
    <source>
        <dbReference type="Pfam" id="PF17853"/>
    </source>
</evidence>
<feature type="domain" description="Purine catabolism PurC-like" evidence="2">
    <location>
        <begin position="53"/>
        <end position="173"/>
    </location>
</feature>
<protein>
    <submittedName>
        <fullName evidence="5">PucR family transcriptional regulator</fullName>
    </submittedName>
</protein>
<evidence type="ECO:0000256" key="1">
    <source>
        <dbReference type="ARBA" id="ARBA00006754"/>
    </source>
</evidence>
<dbReference type="OrthoDB" id="2973014at2"/>
<dbReference type="Pfam" id="PF07905">
    <property type="entry name" value="PucR"/>
    <property type="match status" value="1"/>
</dbReference>
<dbReference type="AlphaFoldDB" id="A0A502CWF2"/>
<feature type="domain" description="PucR C-terminal helix-turn-helix" evidence="3">
    <location>
        <begin position="482"/>
        <end position="522"/>
    </location>
</feature>
<proteinExistence type="inferred from homology"/>
<dbReference type="InterPro" id="IPR012914">
    <property type="entry name" value="PucR_dom"/>
</dbReference>
<sequence length="551" mass="58788">MMWDWSAELICASIHGGVLPHRVTFRAALRQDTFRQSTAPMIGRNVMPMPLREVLKDPTVLAAEPLVLAGRTRLGRLVTWVHTSEVLDIATLLRGGELLLVGGVSLATASREQRVAYIQELAAREVAGIAIETGGRLPTVPEEMVQEAERLHLPLLELRKVVRFVEVTQSINGLLVNESVRRLQLADRVSHALAAGLAGGAEVSQLMDILAAEVQADATLTAPNGDVIAEASADLEGPSPRSKEHPIVAPVSSAGVTVALLTLNPRPGADLLLLDAARDRAPEALGLALLRSRPLSRVERDAHELLGLAVSGGRSPRRFVELATRLGINAHDAWVCTVARIGPGQGLTAGIEAAVSRSGRTAISQIDHDSYLSVIALRLDGTTLGAARASIIADLRDVPMPPQVKVAVGPATRALAGIGHSLAEAESALDLAEDSGEVVVDAVALGVPRLLGALGRPDLVGAFIEEQLGDLLELDRRRSGQLFETFAMYLRQSGHKTDTAAALHLQRQSLYQRLDRIMTALGNPEPGTSRWGALTLATELEAARRRTGERQ</sequence>
<dbReference type="InterPro" id="IPR042070">
    <property type="entry name" value="PucR_C-HTH_sf"/>
</dbReference>
<keyword evidence="6" id="KW-1185">Reference proteome</keyword>
<dbReference type="PANTHER" id="PTHR33744:SF1">
    <property type="entry name" value="DNA-BINDING TRANSCRIPTIONAL ACTIVATOR ADER"/>
    <property type="match status" value="1"/>
</dbReference>
<reference evidence="5 6" key="1">
    <citation type="journal article" date="2019" name="Environ. Microbiol.">
        <title>Species interactions and distinct microbial communities in high Arctic permafrost affected cryosols are associated with the CH4 and CO2 gas fluxes.</title>
        <authorList>
            <person name="Altshuler I."/>
            <person name="Hamel J."/>
            <person name="Turney S."/>
            <person name="Magnuson E."/>
            <person name="Levesque R."/>
            <person name="Greer C."/>
            <person name="Whyte L.G."/>
        </authorList>
    </citation>
    <scope>NUCLEOTIDE SEQUENCE [LARGE SCALE GENOMIC DNA]</scope>
    <source>
        <strain evidence="5 6">S9.3A</strain>
    </source>
</reference>
<evidence type="ECO:0000313" key="6">
    <source>
        <dbReference type="Proteomes" id="UP000317722"/>
    </source>
</evidence>
<evidence type="ECO:0000259" key="3">
    <source>
        <dbReference type="Pfam" id="PF13556"/>
    </source>
</evidence>
<dbReference type="InterPro" id="IPR025736">
    <property type="entry name" value="PucR_C-HTH_dom"/>
</dbReference>
<name>A0A502CWF2_9MICO</name>
<dbReference type="InterPro" id="IPR041522">
    <property type="entry name" value="CdaR_GGDEF"/>
</dbReference>